<evidence type="ECO:0000256" key="2">
    <source>
        <dbReference type="SAM" id="SignalP"/>
    </source>
</evidence>
<name>A0A330L110_9BACT</name>
<gene>
    <name evidence="3" type="ORF">NITLEN_10035</name>
</gene>
<keyword evidence="1" id="KW-0812">Transmembrane</keyword>
<dbReference type="EMBL" id="OUNR01000001">
    <property type="protein sequence ID" value="SPP62949.1"/>
    <property type="molecule type" value="Genomic_DNA"/>
</dbReference>
<reference evidence="4" key="1">
    <citation type="submission" date="2018-04" db="EMBL/GenBank/DDBJ databases">
        <authorList>
            <person name="Lucker S."/>
            <person name="Sakoula D."/>
        </authorList>
    </citation>
    <scope>NUCLEOTIDE SEQUENCE [LARGE SCALE GENOMIC DNA]</scope>
</reference>
<protein>
    <recommendedName>
        <fullName evidence="5">PEP-CTERM protein-sorting domain-containing protein</fullName>
    </recommendedName>
</protein>
<evidence type="ECO:0000313" key="4">
    <source>
        <dbReference type="Proteomes" id="UP000248168"/>
    </source>
</evidence>
<feature type="chain" id="PRO_5016349255" description="PEP-CTERM protein-sorting domain-containing protein" evidence="2">
    <location>
        <begin position="32"/>
        <end position="568"/>
    </location>
</feature>
<dbReference type="InterPro" id="IPR030895">
    <property type="entry name" value="T5SS_PEPC_rpt"/>
</dbReference>
<feature type="transmembrane region" description="Helical" evidence="1">
    <location>
        <begin position="525"/>
        <end position="550"/>
    </location>
</feature>
<dbReference type="RefSeq" id="WP_181416538.1">
    <property type="nucleotide sequence ID" value="NZ_OUNR01000001.1"/>
</dbReference>
<keyword evidence="4" id="KW-1185">Reference proteome</keyword>
<feature type="signal peptide" evidence="2">
    <location>
        <begin position="1"/>
        <end position="31"/>
    </location>
</feature>
<evidence type="ECO:0008006" key="5">
    <source>
        <dbReference type="Google" id="ProtNLM"/>
    </source>
</evidence>
<evidence type="ECO:0000313" key="3">
    <source>
        <dbReference type="EMBL" id="SPP62949.1"/>
    </source>
</evidence>
<dbReference type="Proteomes" id="UP000248168">
    <property type="component" value="Unassembled WGS sequence"/>
</dbReference>
<keyword evidence="2" id="KW-0732">Signal</keyword>
<evidence type="ECO:0000256" key="1">
    <source>
        <dbReference type="SAM" id="Phobius"/>
    </source>
</evidence>
<dbReference type="InParanoid" id="A0A330L110"/>
<dbReference type="AlphaFoldDB" id="A0A330L110"/>
<keyword evidence="1" id="KW-1133">Transmembrane helix</keyword>
<sequence>MRRVNVSTLMLSGAFALPAAMVGLVAGLAQAALLTTGDVNPVNSANWTNGSTVSIGTTSNGAVVLDSGSTVNLGSVTANLGNAAGVTGTISVDGAGSAWQGFGASRITAGNGAGGIGVINLTNGGLMSGLSLRVGFANNSTGILNISNGGILANGAALGDAVGSTGIATVDGAGSQLNNALAVGDRGTGLLTIKNGASATTYYGTVGRYSTGTGIVVVDGPGSSWNVGTSGLQVGIGIDGGGGVGRLTVTNGAVLAVDGSVQDSGLGIFNGSKGTVMVNGASSQWTNLHGVHVGQSGTGQLSLSDGAAFTASALTINSASVVTMDVGTGSTVTSTGALINDGTIRMAAKATAANGTYTPISAGSWSGSGQVQALGGVYDQTNHSVTVSTAATGQAGVATTIDRAVTQRMLITDSATGKLVGASFQAATAPSSLSLTAALMNPSQVSVLQGLLTPGQAVLGAWDFSATGYTTGDPVYLSLQVDGGQKFYDLNLWHYNGLSWDRYLNTDLAYDGTFASFVATSFSGYAVSGVAPVPVPAAVWLFGSGLAAIVEMRRRNKIKTPESQGIHF</sequence>
<accession>A0A330L110</accession>
<proteinExistence type="predicted"/>
<organism evidence="3 4">
    <name type="scientific">Nitrospira lenta</name>
    <dbReference type="NCBI Taxonomy" id="1436998"/>
    <lineage>
        <taxon>Bacteria</taxon>
        <taxon>Pseudomonadati</taxon>
        <taxon>Nitrospirota</taxon>
        <taxon>Nitrospiria</taxon>
        <taxon>Nitrospirales</taxon>
        <taxon>Nitrospiraceae</taxon>
        <taxon>Nitrospira</taxon>
    </lineage>
</organism>
<keyword evidence="1" id="KW-0472">Membrane</keyword>
<dbReference type="InterPro" id="IPR022472">
    <property type="entry name" value="VPLPA-CTERM"/>
</dbReference>
<dbReference type="NCBIfam" id="TIGR03370">
    <property type="entry name" value="VPLPA-CTERM"/>
    <property type="match status" value="1"/>
</dbReference>
<dbReference type="NCBIfam" id="TIGR04393">
    <property type="entry name" value="rpt_T5SS_PEPC"/>
    <property type="match status" value="2"/>
</dbReference>